<gene>
    <name evidence="2" type="ORF">WH96_16410</name>
</gene>
<dbReference type="Gene3D" id="1.20.58.1000">
    <property type="entry name" value="Metal-sensitive repressor, helix protomer"/>
    <property type="match status" value="1"/>
</dbReference>
<name>A0A0H2MSK1_9PROT</name>
<evidence type="ECO:0000256" key="1">
    <source>
        <dbReference type="ARBA" id="ARBA00005260"/>
    </source>
</evidence>
<keyword evidence="3" id="KW-1185">Reference proteome</keyword>
<comment type="similarity">
    <text evidence="1">Belongs to the FrmR/RcnR family.</text>
</comment>
<dbReference type="EMBL" id="LAQL01000012">
    <property type="protein sequence ID" value="KLN59630.1"/>
    <property type="molecule type" value="Genomic_DNA"/>
</dbReference>
<dbReference type="RefSeq" id="WP_047765310.1">
    <property type="nucleotide sequence ID" value="NZ_LAQL01000012.1"/>
</dbReference>
<comment type="caution">
    <text evidence="2">The sequence shown here is derived from an EMBL/GenBank/DDBJ whole genome shotgun (WGS) entry which is preliminary data.</text>
</comment>
<dbReference type="InterPro" id="IPR003735">
    <property type="entry name" value="Metal_Tscrpt_repr"/>
</dbReference>
<dbReference type="GO" id="GO:0003677">
    <property type="term" value="F:DNA binding"/>
    <property type="evidence" value="ECO:0007669"/>
    <property type="project" value="InterPro"/>
</dbReference>
<dbReference type="AlphaFoldDB" id="A0A0H2MSK1"/>
<evidence type="ECO:0008006" key="4">
    <source>
        <dbReference type="Google" id="ProtNLM"/>
    </source>
</evidence>
<dbReference type="InterPro" id="IPR038390">
    <property type="entry name" value="Metal_Tscrpt_repr_sf"/>
</dbReference>
<dbReference type="STRING" id="1489064.WH96_16410"/>
<sequence>MSTQHASHKQVINRLKRAHGHMHKIMEMLEDERSCVEVAQQLYAVEKAVIKAKRLLIHDHIDHCLGQGDQDSQSVQTLDELKEITKYL</sequence>
<organism evidence="2 3">
    <name type="scientific">Kiloniella spongiae</name>
    <dbReference type="NCBI Taxonomy" id="1489064"/>
    <lineage>
        <taxon>Bacteria</taxon>
        <taxon>Pseudomonadati</taxon>
        <taxon>Pseudomonadota</taxon>
        <taxon>Alphaproteobacteria</taxon>
        <taxon>Rhodospirillales</taxon>
        <taxon>Kiloniellaceae</taxon>
        <taxon>Kiloniella</taxon>
    </lineage>
</organism>
<protein>
    <recommendedName>
        <fullName evidence="4">NreA</fullName>
    </recommendedName>
</protein>
<dbReference type="PANTHER" id="PTHR33677">
    <property type="entry name" value="TRANSCRIPTIONAL REPRESSOR FRMR-RELATED"/>
    <property type="match status" value="1"/>
</dbReference>
<accession>A0A0H2MSK1</accession>
<dbReference type="GO" id="GO:0045892">
    <property type="term" value="P:negative regulation of DNA-templated transcription"/>
    <property type="evidence" value="ECO:0007669"/>
    <property type="project" value="UniProtKB-ARBA"/>
</dbReference>
<evidence type="ECO:0000313" key="2">
    <source>
        <dbReference type="EMBL" id="KLN59630.1"/>
    </source>
</evidence>
<dbReference type="GO" id="GO:0046872">
    <property type="term" value="F:metal ion binding"/>
    <property type="evidence" value="ECO:0007669"/>
    <property type="project" value="InterPro"/>
</dbReference>
<dbReference type="OrthoDB" id="9811244at2"/>
<proteinExistence type="inferred from homology"/>
<dbReference type="Pfam" id="PF02583">
    <property type="entry name" value="Trns_repr_metal"/>
    <property type="match status" value="1"/>
</dbReference>
<evidence type="ECO:0000313" key="3">
    <source>
        <dbReference type="Proteomes" id="UP000035444"/>
    </source>
</evidence>
<reference evidence="2 3" key="1">
    <citation type="submission" date="2015-03" db="EMBL/GenBank/DDBJ databases">
        <title>Genome Sequence of Kiloniella spongiae MEBiC09566, isolated from a marine sponge.</title>
        <authorList>
            <person name="Shao Z."/>
            <person name="Wang L."/>
            <person name="Li X."/>
        </authorList>
    </citation>
    <scope>NUCLEOTIDE SEQUENCE [LARGE SCALE GENOMIC DNA]</scope>
    <source>
        <strain evidence="2 3">MEBiC09566</strain>
    </source>
</reference>
<dbReference type="Proteomes" id="UP000035444">
    <property type="component" value="Unassembled WGS sequence"/>
</dbReference>